<dbReference type="Pfam" id="PF00534">
    <property type="entry name" value="Glycos_transf_1"/>
    <property type="match status" value="1"/>
</dbReference>
<comment type="caution">
    <text evidence="3">The sequence shown here is derived from an EMBL/GenBank/DDBJ whole genome shotgun (WGS) entry which is preliminary data.</text>
</comment>
<dbReference type="Gene3D" id="3.40.50.2000">
    <property type="entry name" value="Glycogen Phosphorylase B"/>
    <property type="match status" value="2"/>
</dbReference>
<dbReference type="InterPro" id="IPR022622">
    <property type="entry name" value="DUF3492"/>
</dbReference>
<dbReference type="PANTHER" id="PTHR12526:SF608">
    <property type="entry name" value="PELF"/>
    <property type="match status" value="1"/>
</dbReference>
<dbReference type="Proteomes" id="UP000267841">
    <property type="component" value="Unassembled WGS sequence"/>
</dbReference>
<dbReference type="EMBL" id="RCCJ01000001">
    <property type="protein sequence ID" value="RLJ70111.1"/>
    <property type="molecule type" value="Genomic_DNA"/>
</dbReference>
<proteinExistence type="predicted"/>
<reference evidence="3 4" key="1">
    <citation type="submission" date="2018-10" db="EMBL/GenBank/DDBJ databases">
        <title>Genomic Encyclopedia of Archaeal and Bacterial Type Strains, Phase II (KMG-II): from individual species to whole genera.</title>
        <authorList>
            <person name="Goeker M."/>
        </authorList>
    </citation>
    <scope>NUCLEOTIDE SEQUENCE [LARGE SCALE GENOMIC DNA]</scope>
    <source>
        <strain evidence="3 4">DSM 16510</strain>
    </source>
</reference>
<evidence type="ECO:0000259" key="2">
    <source>
        <dbReference type="Pfam" id="PF11997"/>
    </source>
</evidence>
<keyword evidence="4" id="KW-1185">Reference proteome</keyword>
<dbReference type="OrthoDB" id="9772485at2"/>
<feature type="domain" description="DUF3492" evidence="2">
    <location>
        <begin position="9"/>
        <end position="277"/>
    </location>
</feature>
<dbReference type="GO" id="GO:0016740">
    <property type="term" value="F:transferase activity"/>
    <property type="evidence" value="ECO:0007669"/>
    <property type="project" value="UniProtKB-KW"/>
</dbReference>
<protein>
    <submittedName>
        <fullName evidence="3">Glycosyltransferase involved in cell wall biosynthesis</fullName>
    </submittedName>
</protein>
<dbReference type="PANTHER" id="PTHR12526">
    <property type="entry name" value="GLYCOSYLTRANSFERASE"/>
    <property type="match status" value="1"/>
</dbReference>
<dbReference type="SUPFAM" id="SSF53756">
    <property type="entry name" value="UDP-Glycosyltransferase/glycogen phosphorylase"/>
    <property type="match status" value="1"/>
</dbReference>
<dbReference type="AlphaFoldDB" id="A0A497XPB6"/>
<dbReference type="CDD" id="cd03813">
    <property type="entry name" value="GT4-like"/>
    <property type="match status" value="1"/>
</dbReference>
<organism evidence="3 4">
    <name type="scientific">Hydrogenivirga caldilitoris</name>
    <dbReference type="NCBI Taxonomy" id="246264"/>
    <lineage>
        <taxon>Bacteria</taxon>
        <taxon>Pseudomonadati</taxon>
        <taxon>Aquificota</taxon>
        <taxon>Aquificia</taxon>
        <taxon>Aquificales</taxon>
        <taxon>Aquificaceae</taxon>
        <taxon>Hydrogenivirga</taxon>
    </lineage>
</organism>
<dbReference type="InterPro" id="IPR047691">
    <property type="entry name" value="PelF-like"/>
</dbReference>
<evidence type="ECO:0000259" key="1">
    <source>
        <dbReference type="Pfam" id="PF00534"/>
    </source>
</evidence>
<evidence type="ECO:0000313" key="3">
    <source>
        <dbReference type="EMBL" id="RLJ70111.1"/>
    </source>
</evidence>
<dbReference type="InterPro" id="IPR001296">
    <property type="entry name" value="Glyco_trans_1"/>
</dbReference>
<dbReference type="NCBIfam" id="NF038011">
    <property type="entry name" value="PelF"/>
    <property type="match status" value="1"/>
</dbReference>
<dbReference type="Pfam" id="PF11997">
    <property type="entry name" value="DUF3492"/>
    <property type="match status" value="1"/>
</dbReference>
<dbReference type="RefSeq" id="WP_121009235.1">
    <property type="nucleotide sequence ID" value="NZ_RCCJ01000001.1"/>
</dbReference>
<accession>A0A497XPB6</accession>
<gene>
    <name evidence="3" type="ORF">BCF55_0375</name>
</gene>
<name>A0A497XPB6_9AQUI</name>
<sequence length="500" mass="57149">MIDKGERIDVLFIAEGTYPYIRGGVSTWIHQLITGMQDIKFGVLFLGSREEDYEGIKYDLPDNLVFLKSFFLFSKLSLPPPEERRGKPQVRELITLFSKSPSPKLADPDFYREEVSFSDFLYGKETWYMLEELYENLDPDIPFIDFFWTVRNILTPLWVVVNALDKLRDKDIGVVHSPSTGYAGFLGALLRISKGIPYIVTEHGIYTRERKIDILSSAQIRSARDFLMDKYDIDIVRKIWIDFFINLGYISYRSADRVYSLFERARNIQTELGCPPEKTEVIPNGVDIAKYRPLRRKPDEDVPQRVALIGRVTPIKDVKTFIKAMKLLTDKLPQAEGWIVGPEDEDPSYAQECRMLVKALGLEGKVKFLGFRKLEEVFPTIGLTTLTSVSEGMPIVVLESFAAGVPCVTTDVGSCRQLIYGGLNEEDKRIGKAGEVVSVGNVSKLAEAYERLLTDKELWFRCQEAAVRRVENFYSMETFLKNYQNVYESFLGVGSGRDFH</sequence>
<keyword evidence="3" id="KW-0808">Transferase</keyword>
<feature type="domain" description="Glycosyl transferase family 1" evidence="1">
    <location>
        <begin position="304"/>
        <end position="466"/>
    </location>
</feature>
<evidence type="ECO:0000313" key="4">
    <source>
        <dbReference type="Proteomes" id="UP000267841"/>
    </source>
</evidence>